<dbReference type="NCBIfam" id="TIGR04034">
    <property type="entry name" value="export_SdpA"/>
    <property type="match status" value="1"/>
</dbReference>
<sequence>MAIVFFTYVVHIHLPKNVITLPFEQHVAPATSQLFKQGWAFFTKSPRSENFTAYRKIGPEQWRGEIRSPHSRPVNMFGLNRYSRAQKVEVALLIHEAPNDEWQKCYEDLAVCLAEKDHGAMAIHNPSPEPSICGHIMFVERVPEPWAFRNVTEKRWSIKRVLPAEVSC</sequence>
<comment type="caution">
    <text evidence="1">The sequence shown here is derived from an EMBL/GenBank/DDBJ whole genome shotgun (WGS) entry which is preliminary data.</text>
</comment>
<keyword evidence="2" id="KW-1185">Reference proteome</keyword>
<dbReference type="Proteomes" id="UP000569329">
    <property type="component" value="Unassembled WGS sequence"/>
</dbReference>
<accession>A0A839E3Y2</accession>
<protein>
    <submittedName>
        <fullName evidence="1">Antimicrobial peptide system SdpA family protein</fullName>
    </submittedName>
</protein>
<dbReference type="InterPro" id="IPR023902">
    <property type="entry name" value="Sporulation_SdpA"/>
</dbReference>
<dbReference type="AlphaFoldDB" id="A0A839E3Y2"/>
<dbReference type="RefSeq" id="WP_182546725.1">
    <property type="nucleotide sequence ID" value="NZ_JACGWZ010000008.1"/>
</dbReference>
<evidence type="ECO:0000313" key="1">
    <source>
        <dbReference type="EMBL" id="MBA8827569.1"/>
    </source>
</evidence>
<reference evidence="1 2" key="1">
    <citation type="submission" date="2020-07" db="EMBL/GenBank/DDBJ databases">
        <title>Sequencing the genomes of 1000 actinobacteria strains.</title>
        <authorList>
            <person name="Klenk H.-P."/>
        </authorList>
    </citation>
    <scope>NUCLEOTIDE SEQUENCE [LARGE SCALE GENOMIC DNA]</scope>
    <source>
        <strain evidence="1 2">DSM 45975</strain>
    </source>
</reference>
<evidence type="ECO:0000313" key="2">
    <source>
        <dbReference type="Proteomes" id="UP000569329"/>
    </source>
</evidence>
<dbReference type="EMBL" id="JACGWZ010000008">
    <property type="protein sequence ID" value="MBA8827569.1"/>
    <property type="molecule type" value="Genomic_DNA"/>
</dbReference>
<gene>
    <name evidence="1" type="ORF">FHX42_004965</name>
</gene>
<proteinExistence type="predicted"/>
<organism evidence="1 2">
    <name type="scientific">Halosaccharopolyspora lacisalsi</name>
    <dbReference type="NCBI Taxonomy" id="1000566"/>
    <lineage>
        <taxon>Bacteria</taxon>
        <taxon>Bacillati</taxon>
        <taxon>Actinomycetota</taxon>
        <taxon>Actinomycetes</taxon>
        <taxon>Pseudonocardiales</taxon>
        <taxon>Pseudonocardiaceae</taxon>
        <taxon>Halosaccharopolyspora</taxon>
    </lineage>
</organism>
<dbReference type="Pfam" id="PF17418">
    <property type="entry name" value="SdpA"/>
    <property type="match status" value="1"/>
</dbReference>
<name>A0A839E3Y2_9PSEU</name>